<dbReference type="AlphaFoldDB" id="A0AA40B0E7"/>
<keyword evidence="2" id="KW-1185">Reference proteome</keyword>
<organism evidence="1 2">
    <name type="scientific">Lasiosphaeris hirsuta</name>
    <dbReference type="NCBI Taxonomy" id="260670"/>
    <lineage>
        <taxon>Eukaryota</taxon>
        <taxon>Fungi</taxon>
        <taxon>Dikarya</taxon>
        <taxon>Ascomycota</taxon>
        <taxon>Pezizomycotina</taxon>
        <taxon>Sordariomycetes</taxon>
        <taxon>Sordariomycetidae</taxon>
        <taxon>Sordariales</taxon>
        <taxon>Lasiosphaeriaceae</taxon>
        <taxon>Lasiosphaeris</taxon>
    </lineage>
</organism>
<dbReference type="EMBL" id="JAUKUA010000002">
    <property type="protein sequence ID" value="KAK0725365.1"/>
    <property type="molecule type" value="Genomic_DNA"/>
</dbReference>
<reference evidence="1" key="1">
    <citation type="submission" date="2023-06" db="EMBL/GenBank/DDBJ databases">
        <title>Genome-scale phylogeny and comparative genomics of the fungal order Sordariales.</title>
        <authorList>
            <consortium name="Lawrence Berkeley National Laboratory"/>
            <person name="Hensen N."/>
            <person name="Bonometti L."/>
            <person name="Westerberg I."/>
            <person name="Brannstrom I.O."/>
            <person name="Guillou S."/>
            <person name="Cros-Aarteil S."/>
            <person name="Calhoun S."/>
            <person name="Haridas S."/>
            <person name="Kuo A."/>
            <person name="Mondo S."/>
            <person name="Pangilinan J."/>
            <person name="Riley R."/>
            <person name="Labutti K."/>
            <person name="Andreopoulos B."/>
            <person name="Lipzen A."/>
            <person name="Chen C."/>
            <person name="Yanf M."/>
            <person name="Daum C."/>
            <person name="Ng V."/>
            <person name="Clum A."/>
            <person name="Steindorff A."/>
            <person name="Ohm R."/>
            <person name="Martin F."/>
            <person name="Silar P."/>
            <person name="Natvig D."/>
            <person name="Lalanne C."/>
            <person name="Gautier V."/>
            <person name="Ament-Velasquez S.L."/>
            <person name="Kruys A."/>
            <person name="Hutchinson M.I."/>
            <person name="Powell A.J."/>
            <person name="Barry K."/>
            <person name="Miller A.N."/>
            <person name="Grigoriev I.V."/>
            <person name="Debuchy R."/>
            <person name="Gladieux P."/>
            <person name="Thoren M.H."/>
            <person name="Johannesson H."/>
        </authorList>
    </citation>
    <scope>NUCLEOTIDE SEQUENCE</scope>
    <source>
        <strain evidence="1">SMH4607-1</strain>
    </source>
</reference>
<dbReference type="Proteomes" id="UP001172102">
    <property type="component" value="Unassembled WGS sequence"/>
</dbReference>
<accession>A0AA40B0E7</accession>
<name>A0AA40B0E7_9PEZI</name>
<gene>
    <name evidence="1" type="ORF">B0H67DRAFT_129630</name>
</gene>
<evidence type="ECO:0000313" key="1">
    <source>
        <dbReference type="EMBL" id="KAK0725365.1"/>
    </source>
</evidence>
<evidence type="ECO:0000313" key="2">
    <source>
        <dbReference type="Proteomes" id="UP001172102"/>
    </source>
</evidence>
<protein>
    <submittedName>
        <fullName evidence="1">Uncharacterized protein</fullName>
    </submittedName>
</protein>
<sequence length="204" mass="22895">MARNTQRLSHSCQCRCRARIAAYTDTRPLLVIVSSAVTSLCCSIAKMANMVLACHRGLAGQMPRLGIGNPRHRKAGSSYRRGLPISRVGPKVPPKLRKYATDFILLVNGGNWDDLSRLLPRRVRRVRPAPNVADLPEHYRRRIAPANWFCENGCDPSVHRLIGGFENCLRAVHSLVRYEWLCPGVRALCHFDSTVCTVRLLVTL</sequence>
<proteinExistence type="predicted"/>
<comment type="caution">
    <text evidence="1">The sequence shown here is derived from an EMBL/GenBank/DDBJ whole genome shotgun (WGS) entry which is preliminary data.</text>
</comment>